<dbReference type="EMBL" id="CP022315">
    <property type="protein sequence ID" value="ASK62591.1"/>
    <property type="molecule type" value="Genomic_DNA"/>
</dbReference>
<evidence type="ECO:0000256" key="7">
    <source>
        <dbReference type="SAM" id="Phobius"/>
    </source>
</evidence>
<dbReference type="PANTHER" id="PTHR48090:SF1">
    <property type="entry name" value="PROPHAGE BACTOPRENOL GLUCOSYL TRANSFERASE HOMOLOG"/>
    <property type="match status" value="1"/>
</dbReference>
<keyword evidence="3 9" id="KW-0808">Transferase</keyword>
<dbReference type="Pfam" id="PF00535">
    <property type="entry name" value="Glycos_transf_2"/>
    <property type="match status" value="1"/>
</dbReference>
<name>A0A220U444_9BACI</name>
<dbReference type="OrthoDB" id="9807778at2"/>
<reference evidence="9 10" key="1">
    <citation type="submission" date="2017-07" db="EMBL/GenBank/DDBJ databases">
        <title>Virgibacillus sp. LM2416.</title>
        <authorList>
            <person name="Tak E.J."/>
            <person name="Bae J.-W."/>
        </authorList>
    </citation>
    <scope>NUCLEOTIDE SEQUENCE [LARGE SCALE GENOMIC DNA]</scope>
    <source>
        <strain evidence="9 10">LM2416</strain>
    </source>
</reference>
<keyword evidence="6 7" id="KW-0472">Membrane</keyword>
<dbReference type="Gene3D" id="3.90.550.10">
    <property type="entry name" value="Spore Coat Polysaccharide Biosynthesis Protein SpsA, Chain A"/>
    <property type="match status" value="1"/>
</dbReference>
<gene>
    <name evidence="9" type="ORF">CFK37_10725</name>
</gene>
<keyword evidence="2" id="KW-0328">Glycosyltransferase</keyword>
<keyword evidence="4 7" id="KW-0812">Transmembrane</keyword>
<keyword evidence="10" id="KW-1185">Reference proteome</keyword>
<dbReference type="GO" id="GO:0016757">
    <property type="term" value="F:glycosyltransferase activity"/>
    <property type="evidence" value="ECO:0007669"/>
    <property type="project" value="UniProtKB-KW"/>
</dbReference>
<evidence type="ECO:0000256" key="2">
    <source>
        <dbReference type="ARBA" id="ARBA00022676"/>
    </source>
</evidence>
<dbReference type="InterPro" id="IPR001173">
    <property type="entry name" value="Glyco_trans_2-like"/>
</dbReference>
<evidence type="ECO:0000313" key="10">
    <source>
        <dbReference type="Proteomes" id="UP000198312"/>
    </source>
</evidence>
<dbReference type="KEGG" id="vil:CFK37_10725"/>
<keyword evidence="5 7" id="KW-1133">Transmembrane helix</keyword>
<comment type="subcellular location">
    <subcellularLocation>
        <location evidence="1">Membrane</location>
        <topology evidence="1">Multi-pass membrane protein</topology>
    </subcellularLocation>
</comment>
<dbReference type="SUPFAM" id="SSF53448">
    <property type="entry name" value="Nucleotide-diphospho-sugar transferases"/>
    <property type="match status" value="1"/>
</dbReference>
<proteinExistence type="predicted"/>
<feature type="transmembrane region" description="Helical" evidence="7">
    <location>
        <begin position="270"/>
        <end position="290"/>
    </location>
</feature>
<dbReference type="AlphaFoldDB" id="A0A220U444"/>
<feature type="transmembrane region" description="Helical" evidence="7">
    <location>
        <begin position="236"/>
        <end position="258"/>
    </location>
</feature>
<evidence type="ECO:0000256" key="6">
    <source>
        <dbReference type="ARBA" id="ARBA00023136"/>
    </source>
</evidence>
<evidence type="ECO:0000259" key="8">
    <source>
        <dbReference type="Pfam" id="PF00535"/>
    </source>
</evidence>
<evidence type="ECO:0000313" key="9">
    <source>
        <dbReference type="EMBL" id="ASK62591.1"/>
    </source>
</evidence>
<dbReference type="InterPro" id="IPR050256">
    <property type="entry name" value="Glycosyltransferase_2"/>
</dbReference>
<sequence length="319" mass="36763">METSHPLISVVVPIYGCEVCLKELCNRVRTTIQAIPARYEIILVNDASPDHAWQTIKELNEGDPSIKGINLSRNFGQHHAITAGLDYTSGDWIVVMDCDLQDKPEEISTLYAKALEGYEVVFATRTFRQDNWFKRTSSRLFYKVYDYLADRTSDHTVANFSISSRKVIEGFRQMNEQNRFFPLFIKWMGFDAASVPVEHSKRKEGKSSYNIKKLITLGTDAIISQSNKPLRLSIQFGFLISLVSFIYGMYLMFRYFFLFQPVPGWTSVMVSIYFIGGLIFFNFGILGLYIGKVFNETKARPIYLIQEKTASFDEQDERR</sequence>
<dbReference type="CDD" id="cd04187">
    <property type="entry name" value="DPM1_like_bac"/>
    <property type="match status" value="1"/>
</dbReference>
<evidence type="ECO:0000256" key="3">
    <source>
        <dbReference type="ARBA" id="ARBA00022679"/>
    </source>
</evidence>
<organism evidence="9 10">
    <name type="scientific">Virgibacillus phasianinus</name>
    <dbReference type="NCBI Taxonomy" id="2017483"/>
    <lineage>
        <taxon>Bacteria</taxon>
        <taxon>Bacillati</taxon>
        <taxon>Bacillota</taxon>
        <taxon>Bacilli</taxon>
        <taxon>Bacillales</taxon>
        <taxon>Bacillaceae</taxon>
        <taxon>Virgibacillus</taxon>
    </lineage>
</organism>
<evidence type="ECO:0000256" key="1">
    <source>
        <dbReference type="ARBA" id="ARBA00004141"/>
    </source>
</evidence>
<feature type="domain" description="Glycosyltransferase 2-like" evidence="8">
    <location>
        <begin position="9"/>
        <end position="157"/>
    </location>
</feature>
<evidence type="ECO:0000256" key="5">
    <source>
        <dbReference type="ARBA" id="ARBA00022989"/>
    </source>
</evidence>
<dbReference type="PANTHER" id="PTHR48090">
    <property type="entry name" value="UNDECAPRENYL-PHOSPHATE 4-DEOXY-4-FORMAMIDO-L-ARABINOSE TRANSFERASE-RELATED"/>
    <property type="match status" value="1"/>
</dbReference>
<protein>
    <submittedName>
        <fullName evidence="9">Glycosyltransferase</fullName>
    </submittedName>
</protein>
<dbReference type="Proteomes" id="UP000198312">
    <property type="component" value="Chromosome"/>
</dbReference>
<dbReference type="GO" id="GO:0005886">
    <property type="term" value="C:plasma membrane"/>
    <property type="evidence" value="ECO:0007669"/>
    <property type="project" value="TreeGrafter"/>
</dbReference>
<dbReference type="InterPro" id="IPR029044">
    <property type="entry name" value="Nucleotide-diphossugar_trans"/>
</dbReference>
<evidence type="ECO:0000256" key="4">
    <source>
        <dbReference type="ARBA" id="ARBA00022692"/>
    </source>
</evidence>
<accession>A0A220U444</accession>